<evidence type="ECO:0000313" key="1">
    <source>
        <dbReference type="EMBL" id="KAI9915528.1"/>
    </source>
</evidence>
<name>A0ACC0WC62_9STRA</name>
<sequence length="137" mass="14850">MSDRESLPLGISGKTDDISAIARDACSSSPSLSSSLSTEEDLLAAELQLLSFVSESLRSSDEIPFISLFCGTLLPTVALEPLSRGTFDTTGQLSGQSRRLNALHEQFSKSPGVFSAYVHDSDEWIPDLIHNSQFDVR</sequence>
<gene>
    <name evidence="1" type="ORF">PsorP6_007464</name>
</gene>
<protein>
    <submittedName>
        <fullName evidence="1">Uncharacterized protein</fullName>
    </submittedName>
</protein>
<evidence type="ECO:0000313" key="2">
    <source>
        <dbReference type="Proteomes" id="UP001163321"/>
    </source>
</evidence>
<accession>A0ACC0WC62</accession>
<proteinExistence type="predicted"/>
<comment type="caution">
    <text evidence="1">The sequence shown here is derived from an EMBL/GenBank/DDBJ whole genome shotgun (WGS) entry which is preliminary data.</text>
</comment>
<dbReference type="Proteomes" id="UP001163321">
    <property type="component" value="Chromosome 3"/>
</dbReference>
<organism evidence="1 2">
    <name type="scientific">Peronosclerospora sorghi</name>
    <dbReference type="NCBI Taxonomy" id="230839"/>
    <lineage>
        <taxon>Eukaryota</taxon>
        <taxon>Sar</taxon>
        <taxon>Stramenopiles</taxon>
        <taxon>Oomycota</taxon>
        <taxon>Peronosporomycetes</taxon>
        <taxon>Peronosporales</taxon>
        <taxon>Peronosporaceae</taxon>
        <taxon>Peronosclerospora</taxon>
    </lineage>
</organism>
<reference evidence="1 2" key="1">
    <citation type="journal article" date="2022" name="bioRxiv">
        <title>The genome of the oomycete Peronosclerospora sorghi, a cosmopolitan pathogen of maize and sorghum, is inflated with dispersed pseudogenes.</title>
        <authorList>
            <person name="Fletcher K."/>
            <person name="Martin F."/>
            <person name="Isakeit T."/>
            <person name="Cavanaugh K."/>
            <person name="Magill C."/>
            <person name="Michelmore R."/>
        </authorList>
    </citation>
    <scope>NUCLEOTIDE SEQUENCE [LARGE SCALE GENOMIC DNA]</scope>
    <source>
        <strain evidence="1">P6</strain>
    </source>
</reference>
<dbReference type="EMBL" id="CM047582">
    <property type="protein sequence ID" value="KAI9915528.1"/>
    <property type="molecule type" value="Genomic_DNA"/>
</dbReference>
<keyword evidence="2" id="KW-1185">Reference proteome</keyword>